<accession>A0A316FGK0</accession>
<dbReference type="PANTHER" id="PTHR11113:SF14">
    <property type="entry name" value="N-ACETYLGLUCOSAMINE-6-PHOSPHATE DEACETYLASE"/>
    <property type="match status" value="1"/>
</dbReference>
<dbReference type="Gene3D" id="2.30.40.10">
    <property type="entry name" value="Urease, subunit C, domain 1"/>
    <property type="match status" value="1"/>
</dbReference>
<dbReference type="NCBIfam" id="TIGR00221">
    <property type="entry name" value="nagA"/>
    <property type="match status" value="1"/>
</dbReference>
<dbReference type="SUPFAM" id="SSF51338">
    <property type="entry name" value="Composite domain of metallo-dependent hydrolases"/>
    <property type="match status" value="1"/>
</dbReference>
<proteinExistence type="inferred from homology"/>
<sequence>MSKQLIIADNIFDGENFHHKAGLLINNDCIEAIVSADELSMLGASVSKQTVPGLLAPGFIDTQVNGGGGILFNHQTSRDDLNKLCKTHLSFGTTAMLPTIITDHFDVMKQAADTLAQAINEQKSNIENNIVGIHFEGPGISVNKKGTHCQSRIRPLTDQELELFARQDIGQVVVTLAPEVVPAEQIKWLTQHNVKVSLGHTNASYEVAKQAFDIGANGATHLFNAMSALNARAPGVVGAALLDDDVFCGIIVDGHHVHAASLKLAIKTKGIEQLMLVTDAMALAGSDKTEVDFFDRKIYRHGDKLTSSTGELAGSTLTMDVAIKNATKTLAIKLSDALVMAAATPAKFLGLDNRYGKLLPGYFANVVALNDNKDVTHVWLKGKLVK</sequence>
<comment type="similarity">
    <text evidence="1 5">Belongs to the metallo-dependent hydrolases superfamily. NagA family.</text>
</comment>
<dbReference type="OrthoDB" id="9776488at2"/>
<dbReference type="InterPro" id="IPR011059">
    <property type="entry name" value="Metal-dep_hydrolase_composite"/>
</dbReference>
<feature type="binding site" evidence="7">
    <location>
        <position position="232"/>
    </location>
    <ligand>
        <name>substrate</name>
    </ligand>
</feature>
<gene>
    <name evidence="10" type="ORF">C8D97_111118</name>
</gene>
<keyword evidence="11" id="KW-1185">Reference proteome</keyword>
<dbReference type="RefSeq" id="WP_109764622.1">
    <property type="nucleotide sequence ID" value="NZ_QGGU01000011.1"/>
</dbReference>
<evidence type="ECO:0000259" key="9">
    <source>
        <dbReference type="Pfam" id="PF01979"/>
    </source>
</evidence>
<dbReference type="CDD" id="cd00854">
    <property type="entry name" value="NagA"/>
    <property type="match status" value="1"/>
</dbReference>
<feature type="binding site" evidence="8">
    <location>
        <position position="136"/>
    </location>
    <ligand>
        <name>Zn(2+)</name>
        <dbReference type="ChEBI" id="CHEBI:29105"/>
    </ligand>
</feature>
<dbReference type="Pfam" id="PF01979">
    <property type="entry name" value="Amidohydro_1"/>
    <property type="match status" value="1"/>
</dbReference>
<keyword evidence="3 5" id="KW-0378">Hydrolase</keyword>
<keyword evidence="2 8" id="KW-0479">Metal-binding</keyword>
<feature type="binding site" evidence="7">
    <location>
        <begin position="312"/>
        <end position="314"/>
    </location>
    <ligand>
        <name>substrate</name>
    </ligand>
</feature>
<dbReference type="InterPro" id="IPR032466">
    <property type="entry name" value="Metal_Hydrolase"/>
</dbReference>
<name>A0A316FGK0_9GAMM</name>
<dbReference type="GO" id="GO:0006046">
    <property type="term" value="P:N-acetylglucosamine catabolic process"/>
    <property type="evidence" value="ECO:0007669"/>
    <property type="project" value="TreeGrafter"/>
</dbReference>
<keyword evidence="4 5" id="KW-0119">Carbohydrate metabolism</keyword>
<feature type="binding site" evidence="7">
    <location>
        <position position="147"/>
    </location>
    <ligand>
        <name>substrate</name>
    </ligand>
</feature>
<dbReference type="AlphaFoldDB" id="A0A316FGK0"/>
<evidence type="ECO:0000256" key="1">
    <source>
        <dbReference type="ARBA" id="ARBA00010716"/>
    </source>
</evidence>
<comment type="caution">
    <text evidence="10">The sequence shown here is derived from an EMBL/GenBank/DDBJ whole genome shotgun (WGS) entry which is preliminary data.</text>
</comment>
<dbReference type="GO" id="GO:0008448">
    <property type="term" value="F:N-acetylglucosamine-6-phosphate deacetylase activity"/>
    <property type="evidence" value="ECO:0007669"/>
    <property type="project" value="InterPro"/>
</dbReference>
<feature type="binding site" evidence="7">
    <location>
        <begin position="224"/>
        <end position="225"/>
    </location>
    <ligand>
        <name>substrate</name>
    </ligand>
</feature>
<dbReference type="PANTHER" id="PTHR11113">
    <property type="entry name" value="N-ACETYLGLUCOSAMINE-6-PHOSPHATE DEACETYLASE"/>
    <property type="match status" value="1"/>
</dbReference>
<feature type="binding site" evidence="8">
    <location>
        <position position="200"/>
    </location>
    <ligand>
        <name>Zn(2+)</name>
        <dbReference type="ChEBI" id="CHEBI:29105"/>
    </ligand>
</feature>
<reference evidence="10 11" key="1">
    <citation type="submission" date="2018-05" db="EMBL/GenBank/DDBJ databases">
        <title>Genomic Encyclopedia of Type Strains, Phase IV (KMG-IV): sequencing the most valuable type-strain genomes for metagenomic binning, comparative biology and taxonomic classification.</title>
        <authorList>
            <person name="Goeker M."/>
        </authorList>
    </citation>
    <scope>NUCLEOTIDE SEQUENCE [LARGE SCALE GENOMIC DNA]</scope>
    <source>
        <strain evidence="10 11">DSM 25350</strain>
    </source>
</reference>
<dbReference type="Proteomes" id="UP000245790">
    <property type="component" value="Unassembled WGS sequence"/>
</dbReference>
<feature type="active site" description="Proton donor/acceptor" evidence="6">
    <location>
        <position position="279"/>
    </location>
</feature>
<evidence type="ECO:0000256" key="4">
    <source>
        <dbReference type="ARBA" id="ARBA00023277"/>
    </source>
</evidence>
<dbReference type="GO" id="GO:0046872">
    <property type="term" value="F:metal ion binding"/>
    <property type="evidence" value="ECO:0007669"/>
    <property type="project" value="UniProtKB-KW"/>
</dbReference>
<dbReference type="EMBL" id="QGGU01000011">
    <property type="protein sequence ID" value="PWK47373.1"/>
    <property type="molecule type" value="Genomic_DNA"/>
</dbReference>
<evidence type="ECO:0000256" key="7">
    <source>
        <dbReference type="PIRSR" id="PIRSR038994-2"/>
    </source>
</evidence>
<dbReference type="FunFam" id="3.20.20.140:FF:000004">
    <property type="entry name" value="N-acetylglucosamine-6-phosphate deacetylase"/>
    <property type="match status" value="1"/>
</dbReference>
<dbReference type="PIRSF" id="PIRSF038994">
    <property type="entry name" value="NagA"/>
    <property type="match status" value="1"/>
</dbReference>
<evidence type="ECO:0000256" key="5">
    <source>
        <dbReference type="PIRNR" id="PIRNR038994"/>
    </source>
</evidence>
<feature type="binding site" evidence="8">
    <location>
        <position position="221"/>
    </location>
    <ligand>
        <name>Zn(2+)</name>
        <dbReference type="ChEBI" id="CHEBI:29105"/>
    </ligand>
</feature>
<evidence type="ECO:0000256" key="2">
    <source>
        <dbReference type="ARBA" id="ARBA00022723"/>
    </source>
</evidence>
<evidence type="ECO:0000256" key="3">
    <source>
        <dbReference type="ARBA" id="ARBA00022801"/>
    </source>
</evidence>
<dbReference type="InterPro" id="IPR006680">
    <property type="entry name" value="Amidohydro-rel"/>
</dbReference>
<protein>
    <submittedName>
        <fullName evidence="10">N-acetylglucosamine 6-phosphate deacetylase</fullName>
    </submittedName>
</protein>
<feature type="domain" description="Amidohydrolase-related" evidence="9">
    <location>
        <begin position="55"/>
        <end position="385"/>
    </location>
</feature>
<comment type="cofactor">
    <cofactor evidence="8">
        <name>a divalent metal cation</name>
        <dbReference type="ChEBI" id="CHEBI:60240"/>
    </cofactor>
    <text evidence="8">Binds 1 divalent metal cation per subunit.</text>
</comment>
<evidence type="ECO:0000256" key="6">
    <source>
        <dbReference type="PIRSR" id="PIRSR038994-1"/>
    </source>
</evidence>
<dbReference type="Gene3D" id="3.20.20.140">
    <property type="entry name" value="Metal-dependent hydrolases"/>
    <property type="match status" value="1"/>
</dbReference>
<evidence type="ECO:0000313" key="10">
    <source>
        <dbReference type="EMBL" id="PWK47373.1"/>
    </source>
</evidence>
<dbReference type="InterPro" id="IPR003764">
    <property type="entry name" value="GlcNAc_6-P_deAcase"/>
</dbReference>
<dbReference type="SUPFAM" id="SSF51556">
    <property type="entry name" value="Metallo-dependent hydrolases"/>
    <property type="match status" value="1"/>
</dbReference>
<evidence type="ECO:0000313" key="11">
    <source>
        <dbReference type="Proteomes" id="UP000245790"/>
    </source>
</evidence>
<organism evidence="10 11">
    <name type="scientific">Pleionea mediterranea</name>
    <dbReference type="NCBI Taxonomy" id="523701"/>
    <lineage>
        <taxon>Bacteria</taxon>
        <taxon>Pseudomonadati</taxon>
        <taxon>Pseudomonadota</taxon>
        <taxon>Gammaproteobacteria</taxon>
        <taxon>Oceanospirillales</taxon>
        <taxon>Pleioneaceae</taxon>
        <taxon>Pleionea</taxon>
    </lineage>
</organism>
<feature type="binding site" evidence="7">
    <location>
        <position position="256"/>
    </location>
    <ligand>
        <name>substrate</name>
    </ligand>
</feature>
<evidence type="ECO:0000256" key="8">
    <source>
        <dbReference type="PIRSR" id="PIRSR038994-3"/>
    </source>
</evidence>